<dbReference type="AlphaFoldDB" id="A0A9P5V9R2"/>
<evidence type="ECO:0000313" key="3">
    <source>
        <dbReference type="Proteomes" id="UP000748756"/>
    </source>
</evidence>
<reference evidence="2" key="1">
    <citation type="journal article" date="2020" name="Fungal Divers.">
        <title>Resolving the Mortierellaceae phylogeny through synthesis of multi-gene phylogenetics and phylogenomics.</title>
        <authorList>
            <person name="Vandepol N."/>
            <person name="Liber J."/>
            <person name="Desiro A."/>
            <person name="Na H."/>
            <person name="Kennedy M."/>
            <person name="Barry K."/>
            <person name="Grigoriev I.V."/>
            <person name="Miller A.N."/>
            <person name="O'Donnell K."/>
            <person name="Stajich J.E."/>
            <person name="Bonito G."/>
        </authorList>
    </citation>
    <scope>NUCLEOTIDE SEQUENCE</scope>
    <source>
        <strain evidence="2">NRRL 6426</strain>
    </source>
</reference>
<accession>A0A9P5V9R2</accession>
<evidence type="ECO:0000256" key="1">
    <source>
        <dbReference type="SAM" id="MobiDB-lite"/>
    </source>
</evidence>
<organism evidence="2 3">
    <name type="scientific">Linnemannia schmuckeri</name>
    <dbReference type="NCBI Taxonomy" id="64567"/>
    <lineage>
        <taxon>Eukaryota</taxon>
        <taxon>Fungi</taxon>
        <taxon>Fungi incertae sedis</taxon>
        <taxon>Mucoromycota</taxon>
        <taxon>Mortierellomycotina</taxon>
        <taxon>Mortierellomycetes</taxon>
        <taxon>Mortierellales</taxon>
        <taxon>Mortierellaceae</taxon>
        <taxon>Linnemannia</taxon>
    </lineage>
</organism>
<dbReference type="EMBL" id="JAAAUQ010000587">
    <property type="protein sequence ID" value="KAF9148996.1"/>
    <property type="molecule type" value="Genomic_DNA"/>
</dbReference>
<dbReference type="Proteomes" id="UP000748756">
    <property type="component" value="Unassembled WGS sequence"/>
</dbReference>
<name>A0A9P5V9R2_9FUNG</name>
<comment type="caution">
    <text evidence="2">The sequence shown here is derived from an EMBL/GenBank/DDBJ whole genome shotgun (WGS) entry which is preliminary data.</text>
</comment>
<sequence>MYNNDGEGFVLQNMANNTQYDISQGNVVHENHGDGFVADDNDDAPPSPKQTFRPRPLRKANKSVNYQDPTDDYGDLVENIHTGMASITGYSHPTKIEGGQHALS</sequence>
<gene>
    <name evidence="2" type="ORF">BG015_009229</name>
</gene>
<evidence type="ECO:0000313" key="2">
    <source>
        <dbReference type="EMBL" id="KAF9148996.1"/>
    </source>
</evidence>
<proteinExistence type="predicted"/>
<keyword evidence="3" id="KW-1185">Reference proteome</keyword>
<protein>
    <submittedName>
        <fullName evidence="2">Uncharacterized protein</fullName>
    </submittedName>
</protein>
<feature type="region of interest" description="Disordered" evidence="1">
    <location>
        <begin position="27"/>
        <end position="75"/>
    </location>
</feature>